<proteinExistence type="predicted"/>
<evidence type="ECO:0000313" key="1">
    <source>
        <dbReference type="EMBL" id="KAI5666306.1"/>
    </source>
</evidence>
<name>A0ACC0B043_CATRO</name>
<comment type="caution">
    <text evidence="1">The sequence shown here is derived from an EMBL/GenBank/DDBJ whole genome shotgun (WGS) entry which is preliminary data.</text>
</comment>
<accession>A0ACC0B043</accession>
<protein>
    <submittedName>
        <fullName evidence="1">Uncharacterized protein</fullName>
    </submittedName>
</protein>
<organism evidence="1 2">
    <name type="scientific">Catharanthus roseus</name>
    <name type="common">Madagascar periwinkle</name>
    <name type="synonym">Vinca rosea</name>
    <dbReference type="NCBI Taxonomy" id="4058"/>
    <lineage>
        <taxon>Eukaryota</taxon>
        <taxon>Viridiplantae</taxon>
        <taxon>Streptophyta</taxon>
        <taxon>Embryophyta</taxon>
        <taxon>Tracheophyta</taxon>
        <taxon>Spermatophyta</taxon>
        <taxon>Magnoliopsida</taxon>
        <taxon>eudicotyledons</taxon>
        <taxon>Gunneridae</taxon>
        <taxon>Pentapetalae</taxon>
        <taxon>asterids</taxon>
        <taxon>lamiids</taxon>
        <taxon>Gentianales</taxon>
        <taxon>Apocynaceae</taxon>
        <taxon>Rauvolfioideae</taxon>
        <taxon>Vinceae</taxon>
        <taxon>Catharanthinae</taxon>
        <taxon>Catharanthus</taxon>
    </lineage>
</organism>
<sequence>MESPKIKIFLFSLFSFFLLLSLVPARGQEVDDESEFSYDHESEKGPANWGKIKPEWSLCNAGKMQSPIDLMNKRVKVVSELGRLHRDYKSSNATLTNRGHDMMLKWVDGAGDLHINGTSYKLNQCHWHSPSEHTINGRRMDLEVHLVHESADGKVAVVGIMYKIGRTEPFLSMLEKDLKVLTHIRDLERTVGIIDPEWIKLGSRKYYRYIGSLTVPPCTQDVVWTIVRKVRTVTREQMKLIRDAVHDESETNARPVQPINERSVKLFRPNDRGEN</sequence>
<evidence type="ECO:0000313" key="2">
    <source>
        <dbReference type="Proteomes" id="UP001060085"/>
    </source>
</evidence>
<keyword evidence="2" id="KW-1185">Reference proteome</keyword>
<dbReference type="Proteomes" id="UP001060085">
    <property type="component" value="Linkage Group LG04"/>
</dbReference>
<gene>
    <name evidence="1" type="ORF">M9H77_16159</name>
</gene>
<reference evidence="2" key="1">
    <citation type="journal article" date="2023" name="Nat. Plants">
        <title>Single-cell RNA sequencing provides a high-resolution roadmap for understanding the multicellular compartmentation of specialized metabolism.</title>
        <authorList>
            <person name="Sun S."/>
            <person name="Shen X."/>
            <person name="Li Y."/>
            <person name="Li Y."/>
            <person name="Wang S."/>
            <person name="Li R."/>
            <person name="Zhang H."/>
            <person name="Shen G."/>
            <person name="Guo B."/>
            <person name="Wei J."/>
            <person name="Xu J."/>
            <person name="St-Pierre B."/>
            <person name="Chen S."/>
            <person name="Sun C."/>
        </authorList>
    </citation>
    <scope>NUCLEOTIDE SEQUENCE [LARGE SCALE GENOMIC DNA]</scope>
</reference>
<dbReference type="EMBL" id="CM044704">
    <property type="protein sequence ID" value="KAI5666306.1"/>
    <property type="molecule type" value="Genomic_DNA"/>
</dbReference>